<dbReference type="PANTHER" id="PTHR43742:SF6">
    <property type="entry name" value="OXIDOREDUCTASE YYAE-RELATED"/>
    <property type="match status" value="1"/>
</dbReference>
<proteinExistence type="inferred from homology"/>
<dbReference type="Pfam" id="PF00384">
    <property type="entry name" value="Molybdopterin"/>
    <property type="match status" value="1"/>
</dbReference>
<sequence length="693" mass="74360">MSAEPGDVASVPSAIKLVHGACPLDCPDGCSWTVTVDGDEPVKLAGRKDHPFTAGALCVKVGQYLEQTRSPSRLLNPKRRVGPKGSGKFEDVEWSTAIDMITDQFEHAIERWGGESIWPYQGTGNLGYIQGLQGKSGRRLWNAIGASRHDMTICSIAGQEGLAQSTGTSLGIDPESLAASQLVLMWGVNTVTSGHHLWKFVQQARRHGAWIVAIDPIRTRTVKLADEHIAPRPGTDAHLILGLIHELVAREAVDVDYLESMTNGWPDFRGRLPEFAPTAIEKTTGVPASVITRLAARIASSPPVGIRAGMGLQRHAGGGNVLRLLACLSAATGDWGRYGGGVSYSTDGYFGLNRAALDRDDLQTRPVRGLSMTRLGDTLNDPNLSPPVKVLFVYGANPVASAPGQANVIRGLSREDLFTVVVDHFQTDTCDYADIVLPATMQTEHLDIHDGYGHMYIAWNEPAAAPAGQSLSTTEIFRRIAAGLRLREPCLYDSDFDIARQLMDSTHPSLAGITVQSLREQGWQRLNYPDEFVPFADGFRTASGKFEFPTSADFSAQVAAETSGSDARYPLSLLATASHYTLNSTFLNNELLAGKSSGTAVTLSPADADSRGIAAGCRVRVFNSRGEFSTCAEISDAVPPGVVAMTKGSWLKIVGGPTVNATVEERDADLGGGAVFHDNNVDVALLDRKDIDD</sequence>
<keyword evidence="3" id="KW-0408">Iron</keyword>
<evidence type="ECO:0000256" key="3">
    <source>
        <dbReference type="ARBA" id="ARBA00023004"/>
    </source>
</evidence>
<dbReference type="CDD" id="cd02766">
    <property type="entry name" value="MopB_3"/>
    <property type="match status" value="1"/>
</dbReference>
<dbReference type="EMBL" id="JBIAPI010000017">
    <property type="protein sequence ID" value="MFF3229057.1"/>
    <property type="molecule type" value="Genomic_DNA"/>
</dbReference>
<keyword evidence="4" id="KW-0411">Iron-sulfur</keyword>
<dbReference type="SMART" id="SM00926">
    <property type="entry name" value="Molybdop_Fe4S4"/>
    <property type="match status" value="1"/>
</dbReference>
<keyword evidence="2" id="KW-0479">Metal-binding</keyword>
<dbReference type="Gene3D" id="3.40.228.10">
    <property type="entry name" value="Dimethylsulfoxide Reductase, domain 2"/>
    <property type="match status" value="1"/>
</dbReference>
<dbReference type="InterPro" id="IPR006963">
    <property type="entry name" value="Mopterin_OxRdtase_4Fe-4S_dom"/>
</dbReference>
<dbReference type="InterPro" id="IPR006657">
    <property type="entry name" value="MoPterin_dinucl-bd_dom"/>
</dbReference>
<dbReference type="Gene3D" id="2.20.25.90">
    <property type="entry name" value="ADC-like domains"/>
    <property type="match status" value="1"/>
</dbReference>
<evidence type="ECO:0000256" key="2">
    <source>
        <dbReference type="ARBA" id="ARBA00022723"/>
    </source>
</evidence>
<evidence type="ECO:0000259" key="5">
    <source>
        <dbReference type="PROSITE" id="PS51669"/>
    </source>
</evidence>
<evidence type="ECO:0000313" key="7">
    <source>
        <dbReference type="Proteomes" id="UP001601948"/>
    </source>
</evidence>
<protein>
    <submittedName>
        <fullName evidence="6">Molybdopterin-dependent oxidoreductase</fullName>
    </submittedName>
</protein>
<feature type="domain" description="4Fe-4S Mo/W bis-MGD-type" evidence="5">
    <location>
        <begin position="15"/>
        <end position="72"/>
    </location>
</feature>
<dbReference type="Proteomes" id="UP001601948">
    <property type="component" value="Unassembled WGS sequence"/>
</dbReference>
<dbReference type="Gene3D" id="3.40.50.740">
    <property type="match status" value="1"/>
</dbReference>
<dbReference type="SUPFAM" id="SSF50692">
    <property type="entry name" value="ADC-like"/>
    <property type="match status" value="1"/>
</dbReference>
<dbReference type="InterPro" id="IPR009010">
    <property type="entry name" value="Asp_de-COase-like_dom_sf"/>
</dbReference>
<evidence type="ECO:0000313" key="6">
    <source>
        <dbReference type="EMBL" id="MFF3229057.1"/>
    </source>
</evidence>
<dbReference type="InterPro" id="IPR050612">
    <property type="entry name" value="Prok_Mopterin_Oxidored"/>
</dbReference>
<evidence type="ECO:0000256" key="4">
    <source>
        <dbReference type="ARBA" id="ARBA00023014"/>
    </source>
</evidence>
<dbReference type="Gene3D" id="2.40.40.20">
    <property type="match status" value="1"/>
</dbReference>
<gene>
    <name evidence="6" type="ORF">ACFYV7_40145</name>
</gene>
<comment type="similarity">
    <text evidence="1">Belongs to the prokaryotic molybdopterin-containing oxidoreductase family.</text>
</comment>
<accession>A0ABW6R7K9</accession>
<dbReference type="InterPro" id="IPR006656">
    <property type="entry name" value="Mopterin_OxRdtase"/>
</dbReference>
<comment type="caution">
    <text evidence="6">The sequence shown here is derived from an EMBL/GenBank/DDBJ whole genome shotgun (WGS) entry which is preliminary data.</text>
</comment>
<dbReference type="Pfam" id="PF01568">
    <property type="entry name" value="Molydop_binding"/>
    <property type="match status" value="1"/>
</dbReference>
<reference evidence="6 7" key="1">
    <citation type="submission" date="2024-10" db="EMBL/GenBank/DDBJ databases">
        <title>The Natural Products Discovery Center: Release of the First 8490 Sequenced Strains for Exploring Actinobacteria Biosynthetic Diversity.</title>
        <authorList>
            <person name="Kalkreuter E."/>
            <person name="Kautsar S.A."/>
            <person name="Yang D."/>
            <person name="Bader C.D."/>
            <person name="Teijaro C.N."/>
            <person name="Fluegel L."/>
            <person name="Davis C.M."/>
            <person name="Simpson J.R."/>
            <person name="Lauterbach L."/>
            <person name="Steele A.D."/>
            <person name="Gui C."/>
            <person name="Meng S."/>
            <person name="Li G."/>
            <person name="Viehrig K."/>
            <person name="Ye F."/>
            <person name="Su P."/>
            <person name="Kiefer A.F."/>
            <person name="Nichols A."/>
            <person name="Cepeda A.J."/>
            <person name="Yan W."/>
            <person name="Fan B."/>
            <person name="Jiang Y."/>
            <person name="Adhikari A."/>
            <person name="Zheng C.-J."/>
            <person name="Schuster L."/>
            <person name="Cowan T.M."/>
            <person name="Smanski M.J."/>
            <person name="Chevrette M.G."/>
            <person name="De Carvalho L.P.S."/>
            <person name="Shen B."/>
        </authorList>
    </citation>
    <scope>NUCLEOTIDE SEQUENCE [LARGE SCALE GENOMIC DNA]</scope>
    <source>
        <strain evidence="6 7">NPDC003040</strain>
    </source>
</reference>
<keyword evidence="7" id="KW-1185">Reference proteome</keyword>
<dbReference type="Gene3D" id="3.30.2070.10">
    <property type="entry name" value="Formate dehydrogenase/DMSO reductase"/>
    <property type="match status" value="1"/>
</dbReference>
<dbReference type="Pfam" id="PF04879">
    <property type="entry name" value="Molybdop_Fe4S4"/>
    <property type="match status" value="1"/>
</dbReference>
<dbReference type="RefSeq" id="WP_387726434.1">
    <property type="nucleotide sequence ID" value="NZ_JBIAPI010000017.1"/>
</dbReference>
<dbReference type="SUPFAM" id="SSF53706">
    <property type="entry name" value="Formate dehydrogenase/DMSO reductase, domains 1-3"/>
    <property type="match status" value="1"/>
</dbReference>
<name>A0ABW6R7K9_9NOCA</name>
<evidence type="ECO:0000256" key="1">
    <source>
        <dbReference type="ARBA" id="ARBA00010312"/>
    </source>
</evidence>
<organism evidence="6 7">
    <name type="scientific">Nocardia suismassiliense</name>
    <dbReference type="NCBI Taxonomy" id="2077092"/>
    <lineage>
        <taxon>Bacteria</taxon>
        <taxon>Bacillati</taxon>
        <taxon>Actinomycetota</taxon>
        <taxon>Actinomycetes</taxon>
        <taxon>Mycobacteriales</taxon>
        <taxon>Nocardiaceae</taxon>
        <taxon>Nocardia</taxon>
    </lineage>
</organism>
<dbReference type="PROSITE" id="PS51669">
    <property type="entry name" value="4FE4S_MOW_BIS_MGD"/>
    <property type="match status" value="1"/>
</dbReference>
<dbReference type="PANTHER" id="PTHR43742">
    <property type="entry name" value="TRIMETHYLAMINE-N-OXIDE REDUCTASE"/>
    <property type="match status" value="1"/>
</dbReference>